<organism evidence="9 10">
    <name type="scientific">Corallococcus carmarthensis</name>
    <dbReference type="NCBI Taxonomy" id="2316728"/>
    <lineage>
        <taxon>Bacteria</taxon>
        <taxon>Pseudomonadati</taxon>
        <taxon>Myxococcota</taxon>
        <taxon>Myxococcia</taxon>
        <taxon>Myxococcales</taxon>
        <taxon>Cystobacterineae</taxon>
        <taxon>Myxococcaceae</taxon>
        <taxon>Corallococcus</taxon>
    </lineage>
</organism>
<feature type="region of interest" description="Disordered" evidence="6">
    <location>
        <begin position="62"/>
        <end position="84"/>
    </location>
</feature>
<reference evidence="10" key="1">
    <citation type="submission" date="2018-09" db="EMBL/GenBank/DDBJ databases">
        <authorList>
            <person name="Livingstone P.G."/>
            <person name="Whitworth D.E."/>
        </authorList>
    </citation>
    <scope>NUCLEOTIDE SEQUENCE [LARGE SCALE GENOMIC DNA]</scope>
    <source>
        <strain evidence="10">CA043D</strain>
    </source>
</reference>
<dbReference type="Gene3D" id="1.10.510.10">
    <property type="entry name" value="Transferase(Phosphotransferase) domain 1"/>
    <property type="match status" value="1"/>
</dbReference>
<dbReference type="InterPro" id="IPR011009">
    <property type="entry name" value="Kinase-like_dom_sf"/>
</dbReference>
<dbReference type="SMART" id="SM00220">
    <property type="entry name" value="S_TKc"/>
    <property type="match status" value="1"/>
</dbReference>
<evidence type="ECO:0000259" key="8">
    <source>
        <dbReference type="PROSITE" id="PS50011"/>
    </source>
</evidence>
<dbReference type="PANTHER" id="PTHR43289">
    <property type="entry name" value="MITOGEN-ACTIVATED PROTEIN KINASE KINASE KINASE 20-RELATED"/>
    <property type="match status" value="1"/>
</dbReference>
<evidence type="ECO:0000256" key="3">
    <source>
        <dbReference type="ARBA" id="ARBA00022777"/>
    </source>
</evidence>
<accession>A0A3A8JXA7</accession>
<evidence type="ECO:0000256" key="1">
    <source>
        <dbReference type="ARBA" id="ARBA00022679"/>
    </source>
</evidence>
<keyword evidence="7" id="KW-1133">Transmembrane helix</keyword>
<dbReference type="EMBL" id="RAWE01000090">
    <property type="protein sequence ID" value="RKH00563.1"/>
    <property type="molecule type" value="Genomic_DNA"/>
</dbReference>
<keyword evidence="7" id="KW-0472">Membrane</keyword>
<feature type="transmembrane region" description="Helical" evidence="7">
    <location>
        <begin position="378"/>
        <end position="398"/>
    </location>
</feature>
<dbReference type="SUPFAM" id="SSF48452">
    <property type="entry name" value="TPR-like"/>
    <property type="match status" value="2"/>
</dbReference>
<feature type="domain" description="Protein kinase" evidence="8">
    <location>
        <begin position="93"/>
        <end position="352"/>
    </location>
</feature>
<keyword evidence="2 5" id="KW-0547">Nucleotide-binding</keyword>
<evidence type="ECO:0000256" key="4">
    <source>
        <dbReference type="ARBA" id="ARBA00022840"/>
    </source>
</evidence>
<dbReference type="CDD" id="cd14014">
    <property type="entry name" value="STKc_PknB_like"/>
    <property type="match status" value="1"/>
</dbReference>
<proteinExistence type="predicted"/>
<dbReference type="RefSeq" id="WP_120604734.1">
    <property type="nucleotide sequence ID" value="NZ_RAWE01000090.1"/>
</dbReference>
<dbReference type="InterPro" id="IPR000719">
    <property type="entry name" value="Prot_kinase_dom"/>
</dbReference>
<evidence type="ECO:0000256" key="7">
    <source>
        <dbReference type="SAM" id="Phobius"/>
    </source>
</evidence>
<dbReference type="PANTHER" id="PTHR43289:SF6">
    <property type="entry name" value="SERINE_THREONINE-PROTEIN KINASE NEKL-3"/>
    <property type="match status" value="1"/>
</dbReference>
<dbReference type="AlphaFoldDB" id="A0A3A8JXA7"/>
<keyword evidence="3 9" id="KW-0418">Kinase</keyword>
<gene>
    <name evidence="9" type="ORF">D7X32_23090</name>
</gene>
<dbReference type="InterPro" id="IPR017441">
    <property type="entry name" value="Protein_kinase_ATP_BS"/>
</dbReference>
<dbReference type="PROSITE" id="PS50011">
    <property type="entry name" value="PROTEIN_KINASE_DOM"/>
    <property type="match status" value="1"/>
</dbReference>
<dbReference type="Proteomes" id="UP000268313">
    <property type="component" value="Unassembled WGS sequence"/>
</dbReference>
<keyword evidence="4 5" id="KW-0067">ATP-binding</keyword>
<evidence type="ECO:0000313" key="9">
    <source>
        <dbReference type="EMBL" id="RKH00563.1"/>
    </source>
</evidence>
<evidence type="ECO:0000313" key="10">
    <source>
        <dbReference type="Proteomes" id="UP000268313"/>
    </source>
</evidence>
<dbReference type="PROSITE" id="PS00107">
    <property type="entry name" value="PROTEIN_KINASE_ATP"/>
    <property type="match status" value="1"/>
</dbReference>
<evidence type="ECO:0000256" key="6">
    <source>
        <dbReference type="SAM" id="MobiDB-lite"/>
    </source>
</evidence>
<keyword evidence="10" id="KW-1185">Reference proteome</keyword>
<feature type="binding site" evidence="5">
    <location>
        <position position="122"/>
    </location>
    <ligand>
        <name>ATP</name>
        <dbReference type="ChEBI" id="CHEBI:30616"/>
    </ligand>
</feature>
<evidence type="ECO:0000256" key="5">
    <source>
        <dbReference type="PROSITE-ProRule" id="PRU10141"/>
    </source>
</evidence>
<dbReference type="GO" id="GO:0005524">
    <property type="term" value="F:ATP binding"/>
    <property type="evidence" value="ECO:0007669"/>
    <property type="project" value="UniProtKB-UniRule"/>
</dbReference>
<protein>
    <submittedName>
        <fullName evidence="9">Serine/threonine-protein kinase</fullName>
    </submittedName>
</protein>
<sequence>MRQGFEEAELRVALAEGLLREQEAAELREEARRRACGPLALLRERGRLSEDSLVSMMALARGEATPGSISEPEPEPAPEPESPAFPVPGWERYQCVRFLGEGGMGRVFLARDPRLHRNVALKFVRGDAPELTRRFLSEARAQARVNHERVCPVYEVGEVQGRVYIAMRFIEGQPLGTLARELSVEQKALVLQAACEGVHEAHRVGLIHRDLKPSNILVERAEDGTLRPYVMDFGLARDWKEGVTATGAVLGTPHYMSPEQARGEVTRLDRRADVYSLGATLYSVLTGQPPIPGANGLEVLNNIAHTEPRPPRAVDPNIPTDLEAIALKCLEKERSARYDSARAVADELGRFLSGEPVRARSHGLGYRLIKTLRRHRRVASVGFVAALLVLLALGQAGLTRREAATRERMARRFTESVERIEALARYSDLAPLHDTREEQRAIRARMAALEAEVAEAGDPAVGPGHYALGRGSLALGDEARAREFLQSAWARVFREPRVAYALALVTGHEYQARLLEAERLRDPRRREARVREVERRYREPALSWLRQSEGAEVPSAAYVSALLAFYEGRWDDALARLATLGPGFSWFHEALKLRGDILQARAMRHWNQGEREAAAADFEAGRKAYAEAVASGESVAALYIAQGELEYGALILEVYGKGAVMPPYTRGLEAVAHALTAMPDQSEARVLESRLHRRLAEYQGNLGGDDASLPQKAVSAAQRAMAFDPSRPEVRRELGQAWWIWGHLRQLRAQDPREQLSHAAETFEGLAPADRDAGFFLDLGLVYKTWADHEEQVGADPLPRYGKAIDSFRATARLDDRMPEAWLNLGIALYTRATHPRAPDADADLSQAVAALEQARTLNPGHVVSYFYGGLAHALVARRLRVRGGEPTAALERSAELYRKGLELGPGIPQLHNGLCLTLLQQAQTRWDQGADPTPALARAQEACERSVTVAPKSGYGYINLGEVFAQRALYQRARGEDPRASVHAADAALRQALQWLPEDAGTLANRGMVHAILATFELDHGRDPRPSIARAEESLRLALARKPNQADAWFFLGEALGARALYAGARAGDLDAAAQAFRKGIALDPERQDFSLGFGHFLRRQAIRAMQAKQDAGPLLEQGLALVDPLIAARPDWPDAHLLRGALLALRSALPSAASEQRQAWRGQALEELSRALAANPGFRREWGSTLQGLASSPR</sequence>
<keyword evidence="1" id="KW-0808">Transferase</keyword>
<evidence type="ECO:0000256" key="2">
    <source>
        <dbReference type="ARBA" id="ARBA00022741"/>
    </source>
</evidence>
<keyword evidence="7" id="KW-0812">Transmembrane</keyword>
<dbReference type="Gene3D" id="1.25.40.10">
    <property type="entry name" value="Tetratricopeptide repeat domain"/>
    <property type="match status" value="4"/>
</dbReference>
<dbReference type="InterPro" id="IPR008271">
    <property type="entry name" value="Ser/Thr_kinase_AS"/>
</dbReference>
<dbReference type="InterPro" id="IPR011990">
    <property type="entry name" value="TPR-like_helical_dom_sf"/>
</dbReference>
<dbReference type="PROSITE" id="PS00108">
    <property type="entry name" value="PROTEIN_KINASE_ST"/>
    <property type="match status" value="1"/>
</dbReference>
<dbReference type="Pfam" id="PF00069">
    <property type="entry name" value="Pkinase"/>
    <property type="match status" value="1"/>
</dbReference>
<comment type="caution">
    <text evidence="9">The sequence shown here is derived from an EMBL/GenBank/DDBJ whole genome shotgun (WGS) entry which is preliminary data.</text>
</comment>
<dbReference type="SUPFAM" id="SSF56112">
    <property type="entry name" value="Protein kinase-like (PK-like)"/>
    <property type="match status" value="1"/>
</dbReference>
<dbReference type="GO" id="GO:0004674">
    <property type="term" value="F:protein serine/threonine kinase activity"/>
    <property type="evidence" value="ECO:0007669"/>
    <property type="project" value="TreeGrafter"/>
</dbReference>
<dbReference type="Gene3D" id="3.30.200.20">
    <property type="entry name" value="Phosphorylase Kinase, domain 1"/>
    <property type="match status" value="1"/>
</dbReference>
<name>A0A3A8JXA7_9BACT</name>
<dbReference type="OrthoDB" id="9801841at2"/>